<protein>
    <submittedName>
        <fullName evidence="1">Uncharacterized protein</fullName>
    </submittedName>
</protein>
<reference evidence="1" key="1">
    <citation type="submission" date="2014-11" db="EMBL/GenBank/DDBJ databases">
        <authorList>
            <person name="Amaro Gonzalez C."/>
        </authorList>
    </citation>
    <scope>NUCLEOTIDE SEQUENCE</scope>
</reference>
<dbReference type="EMBL" id="GBXM01013400">
    <property type="protein sequence ID" value="JAH95177.1"/>
    <property type="molecule type" value="Transcribed_RNA"/>
</dbReference>
<evidence type="ECO:0000313" key="1">
    <source>
        <dbReference type="EMBL" id="JAH95177.1"/>
    </source>
</evidence>
<sequence>MFLKKRMGVVFLKQCWLHVIAPEEMKFIMTVLQELRHSAAKAEDLKNSLPLVAVGLCDSVSCLLLQCGASFYSSDSSALNCLMDMLFTSHIIRWANKEEAK</sequence>
<name>A0A0E9WXE4_ANGAN</name>
<organism evidence="1">
    <name type="scientific">Anguilla anguilla</name>
    <name type="common">European freshwater eel</name>
    <name type="synonym">Muraena anguilla</name>
    <dbReference type="NCBI Taxonomy" id="7936"/>
    <lineage>
        <taxon>Eukaryota</taxon>
        <taxon>Metazoa</taxon>
        <taxon>Chordata</taxon>
        <taxon>Craniata</taxon>
        <taxon>Vertebrata</taxon>
        <taxon>Euteleostomi</taxon>
        <taxon>Actinopterygii</taxon>
        <taxon>Neopterygii</taxon>
        <taxon>Teleostei</taxon>
        <taxon>Anguilliformes</taxon>
        <taxon>Anguillidae</taxon>
        <taxon>Anguilla</taxon>
    </lineage>
</organism>
<dbReference type="AlphaFoldDB" id="A0A0E9WXE4"/>
<reference evidence="1" key="2">
    <citation type="journal article" date="2015" name="Fish Shellfish Immunol.">
        <title>Early steps in the European eel (Anguilla anguilla)-Vibrio vulnificus interaction in the gills: Role of the RtxA13 toxin.</title>
        <authorList>
            <person name="Callol A."/>
            <person name="Pajuelo D."/>
            <person name="Ebbesson L."/>
            <person name="Teles M."/>
            <person name="MacKenzie S."/>
            <person name="Amaro C."/>
        </authorList>
    </citation>
    <scope>NUCLEOTIDE SEQUENCE</scope>
</reference>
<accession>A0A0E9WXE4</accession>
<proteinExistence type="predicted"/>